<protein>
    <recommendedName>
        <fullName evidence="5">Tetratricopeptide repeat protein</fullName>
    </recommendedName>
</protein>
<evidence type="ECO:0008006" key="5">
    <source>
        <dbReference type="Google" id="ProtNLM"/>
    </source>
</evidence>
<evidence type="ECO:0000313" key="4">
    <source>
        <dbReference type="Proteomes" id="UP001209701"/>
    </source>
</evidence>
<dbReference type="Proteomes" id="UP001209701">
    <property type="component" value="Unassembled WGS sequence"/>
</dbReference>
<dbReference type="SUPFAM" id="SSF48452">
    <property type="entry name" value="TPR-like"/>
    <property type="match status" value="1"/>
</dbReference>
<evidence type="ECO:0000256" key="2">
    <source>
        <dbReference type="SAM" id="SignalP"/>
    </source>
</evidence>
<organism evidence="3 4">
    <name type="scientific">Roseateles oligotrophus</name>
    <dbReference type="NCBI Taxonomy" id="1769250"/>
    <lineage>
        <taxon>Bacteria</taxon>
        <taxon>Pseudomonadati</taxon>
        <taxon>Pseudomonadota</taxon>
        <taxon>Betaproteobacteria</taxon>
        <taxon>Burkholderiales</taxon>
        <taxon>Sphaerotilaceae</taxon>
        <taxon>Roseateles</taxon>
    </lineage>
</organism>
<dbReference type="InterPro" id="IPR011990">
    <property type="entry name" value="TPR-like_helical_dom_sf"/>
</dbReference>
<dbReference type="PROSITE" id="PS50005">
    <property type="entry name" value="TPR"/>
    <property type="match status" value="1"/>
</dbReference>
<proteinExistence type="predicted"/>
<keyword evidence="2" id="KW-0732">Signal</keyword>
<comment type="caution">
    <text evidence="3">The sequence shown here is derived from an EMBL/GenBank/DDBJ whole genome shotgun (WGS) entry which is preliminary data.</text>
</comment>
<dbReference type="RefSeq" id="WP_263571877.1">
    <property type="nucleotide sequence ID" value="NZ_JAJIRN010000006.1"/>
</dbReference>
<accession>A0ABT2YGW1</accession>
<gene>
    <name evidence="3" type="ORF">LNV07_14480</name>
</gene>
<name>A0ABT2YGW1_9BURK</name>
<keyword evidence="1" id="KW-0802">TPR repeat</keyword>
<dbReference type="InterPro" id="IPR019734">
    <property type="entry name" value="TPR_rpt"/>
</dbReference>
<dbReference type="EMBL" id="JAJIRN010000006">
    <property type="protein sequence ID" value="MCV2369288.1"/>
    <property type="molecule type" value="Genomic_DNA"/>
</dbReference>
<evidence type="ECO:0000313" key="3">
    <source>
        <dbReference type="EMBL" id="MCV2369288.1"/>
    </source>
</evidence>
<keyword evidence="4" id="KW-1185">Reference proteome</keyword>
<dbReference type="SMART" id="SM00028">
    <property type="entry name" value="TPR"/>
    <property type="match status" value="1"/>
</dbReference>
<sequence length="179" mass="19370">MPSCKSITSASLTLLWTLLLNLGQAQASELELAQRQWLAGQRTQAVATVEAALQKTPNELNLRFALGVMRMEQGEQAAALNIFTALTQDFPDLADPYNNLAVVHAGMGELDLAQQELEQALALQPGHAQALENMGDVLLRLALRAYQRAQQAQVAPSSSLALKLSRTQDLLQAAKLPSQ</sequence>
<dbReference type="Gene3D" id="1.25.40.10">
    <property type="entry name" value="Tetratricopeptide repeat domain"/>
    <property type="match status" value="1"/>
</dbReference>
<feature type="signal peptide" evidence="2">
    <location>
        <begin position="1"/>
        <end position="27"/>
    </location>
</feature>
<feature type="repeat" description="TPR" evidence="1">
    <location>
        <begin position="94"/>
        <end position="127"/>
    </location>
</feature>
<evidence type="ECO:0000256" key="1">
    <source>
        <dbReference type="PROSITE-ProRule" id="PRU00339"/>
    </source>
</evidence>
<reference evidence="3 4" key="1">
    <citation type="submission" date="2021-11" db="EMBL/GenBank/DDBJ databases">
        <authorList>
            <person name="Liang Q."/>
            <person name="Mou H."/>
            <person name="Liu Z."/>
        </authorList>
    </citation>
    <scope>NUCLEOTIDE SEQUENCE [LARGE SCALE GENOMIC DNA]</scope>
    <source>
        <strain evidence="3 4">CHU3</strain>
    </source>
</reference>
<dbReference type="Pfam" id="PF13181">
    <property type="entry name" value="TPR_8"/>
    <property type="match status" value="1"/>
</dbReference>
<feature type="chain" id="PRO_5045131525" description="Tetratricopeptide repeat protein" evidence="2">
    <location>
        <begin position="28"/>
        <end position="179"/>
    </location>
</feature>